<sequence length="160" mass="18578">MFEPKCDWWRKIKWEDKTVLLKGILSIKRKDYGRFVELALDAGMREALAGDYDVESQSGEFWFDAEKEGPRGILNWLGFSVEDETEEGIDFVFFEDCGIAAYRDDMGRAVFEACAPVIGAGSVLVFMENWDEAEEKDPRIWRYTFDGEKMHVQDGRFVFD</sequence>
<name>A0A6N2UZN0_9FIRM</name>
<dbReference type="AlphaFoldDB" id="A0A6N2UZN0"/>
<dbReference type="EMBL" id="CACRTG010000021">
    <property type="protein sequence ID" value="VYT23170.1"/>
    <property type="molecule type" value="Genomic_DNA"/>
</dbReference>
<organism evidence="1">
    <name type="scientific">[Clostridium] nexile</name>
    <dbReference type="NCBI Taxonomy" id="29361"/>
    <lineage>
        <taxon>Bacteria</taxon>
        <taxon>Bacillati</taxon>
        <taxon>Bacillota</taxon>
        <taxon>Clostridia</taxon>
        <taxon>Lachnospirales</taxon>
        <taxon>Lachnospiraceae</taxon>
        <taxon>Tyzzerella</taxon>
    </lineage>
</organism>
<reference evidence="1" key="1">
    <citation type="submission" date="2019-11" db="EMBL/GenBank/DDBJ databases">
        <authorList>
            <person name="Feng L."/>
        </authorList>
    </citation>
    <scope>NUCLEOTIDE SEQUENCE</scope>
    <source>
        <strain evidence="1">CnexileLFYP112</strain>
    </source>
</reference>
<protein>
    <submittedName>
        <fullName evidence="1">Uncharacterized protein</fullName>
    </submittedName>
</protein>
<gene>
    <name evidence="1" type="ORF">CNLFYP112_02381</name>
</gene>
<accession>A0A6N2UZN0</accession>
<evidence type="ECO:0000313" key="1">
    <source>
        <dbReference type="EMBL" id="VYT23170.1"/>
    </source>
</evidence>
<proteinExistence type="predicted"/>